<gene>
    <name evidence="16" type="ORF">GIB67_040945</name>
</gene>
<dbReference type="Gene3D" id="1.10.510.10">
    <property type="entry name" value="Transferase(Phosphotransferase) domain 1"/>
    <property type="match status" value="1"/>
</dbReference>
<keyword evidence="8" id="KW-0418">Kinase</keyword>
<dbReference type="FunFam" id="1.10.510.10:FF:001023">
    <property type="entry name" value="Os07g0541700 protein"/>
    <property type="match status" value="1"/>
</dbReference>
<dbReference type="GO" id="GO:0005524">
    <property type="term" value="F:ATP binding"/>
    <property type="evidence" value="ECO:0007669"/>
    <property type="project" value="UniProtKB-KW"/>
</dbReference>
<keyword evidence="10" id="KW-1133">Transmembrane helix</keyword>
<proteinExistence type="predicted"/>
<evidence type="ECO:0000256" key="4">
    <source>
        <dbReference type="ARBA" id="ARBA00022679"/>
    </source>
</evidence>
<keyword evidence="4" id="KW-0808">Transferase</keyword>
<dbReference type="InterPro" id="IPR000719">
    <property type="entry name" value="Prot_kinase_dom"/>
</dbReference>
<dbReference type="InterPro" id="IPR008271">
    <property type="entry name" value="Ser/Thr_kinase_AS"/>
</dbReference>
<dbReference type="InterPro" id="IPR011009">
    <property type="entry name" value="Kinase-like_dom_sf"/>
</dbReference>
<evidence type="ECO:0000256" key="7">
    <source>
        <dbReference type="ARBA" id="ARBA00022741"/>
    </source>
</evidence>
<comment type="catalytic activity">
    <reaction evidence="13">
        <text>L-threonyl-[protein] + ATP = O-phospho-L-threonyl-[protein] + ADP + H(+)</text>
        <dbReference type="Rhea" id="RHEA:46608"/>
        <dbReference type="Rhea" id="RHEA-COMP:11060"/>
        <dbReference type="Rhea" id="RHEA-COMP:11605"/>
        <dbReference type="ChEBI" id="CHEBI:15378"/>
        <dbReference type="ChEBI" id="CHEBI:30013"/>
        <dbReference type="ChEBI" id="CHEBI:30616"/>
        <dbReference type="ChEBI" id="CHEBI:61977"/>
        <dbReference type="ChEBI" id="CHEBI:456216"/>
        <dbReference type="EC" id="2.7.11.1"/>
    </reaction>
</comment>
<dbReference type="Proteomes" id="UP000541444">
    <property type="component" value="Unassembled WGS sequence"/>
</dbReference>
<comment type="subcellular location">
    <subcellularLocation>
        <location evidence="1">Membrane</location>
        <topology evidence="1">Single-pass type I membrane protein</topology>
    </subcellularLocation>
</comment>
<evidence type="ECO:0000256" key="5">
    <source>
        <dbReference type="ARBA" id="ARBA00022692"/>
    </source>
</evidence>
<name>A0A7J7LY62_9MAGN</name>
<evidence type="ECO:0000256" key="10">
    <source>
        <dbReference type="ARBA" id="ARBA00022989"/>
    </source>
</evidence>
<organism evidence="16 17">
    <name type="scientific">Kingdonia uniflora</name>
    <dbReference type="NCBI Taxonomy" id="39325"/>
    <lineage>
        <taxon>Eukaryota</taxon>
        <taxon>Viridiplantae</taxon>
        <taxon>Streptophyta</taxon>
        <taxon>Embryophyta</taxon>
        <taxon>Tracheophyta</taxon>
        <taxon>Spermatophyta</taxon>
        <taxon>Magnoliopsida</taxon>
        <taxon>Ranunculales</taxon>
        <taxon>Circaeasteraceae</taxon>
        <taxon>Kingdonia</taxon>
    </lineage>
</organism>
<comment type="catalytic activity">
    <reaction evidence="14">
        <text>L-seryl-[protein] + ATP = O-phospho-L-seryl-[protein] + ADP + H(+)</text>
        <dbReference type="Rhea" id="RHEA:17989"/>
        <dbReference type="Rhea" id="RHEA-COMP:9863"/>
        <dbReference type="Rhea" id="RHEA-COMP:11604"/>
        <dbReference type="ChEBI" id="CHEBI:15378"/>
        <dbReference type="ChEBI" id="CHEBI:29999"/>
        <dbReference type="ChEBI" id="CHEBI:30616"/>
        <dbReference type="ChEBI" id="CHEBI:83421"/>
        <dbReference type="ChEBI" id="CHEBI:456216"/>
        <dbReference type="EC" id="2.7.11.1"/>
    </reaction>
</comment>
<evidence type="ECO:0000259" key="15">
    <source>
        <dbReference type="PROSITE" id="PS50011"/>
    </source>
</evidence>
<evidence type="ECO:0000256" key="3">
    <source>
        <dbReference type="ARBA" id="ARBA00022527"/>
    </source>
</evidence>
<dbReference type="EMBL" id="JACGCM010001897">
    <property type="protein sequence ID" value="KAF6147537.1"/>
    <property type="molecule type" value="Genomic_DNA"/>
</dbReference>
<dbReference type="PROSITE" id="PS50011">
    <property type="entry name" value="PROTEIN_KINASE_DOM"/>
    <property type="match status" value="1"/>
</dbReference>
<evidence type="ECO:0000256" key="14">
    <source>
        <dbReference type="ARBA" id="ARBA00048679"/>
    </source>
</evidence>
<evidence type="ECO:0000256" key="1">
    <source>
        <dbReference type="ARBA" id="ARBA00004479"/>
    </source>
</evidence>
<dbReference type="GO" id="GO:0016020">
    <property type="term" value="C:membrane"/>
    <property type="evidence" value="ECO:0007669"/>
    <property type="project" value="UniProtKB-SubCell"/>
</dbReference>
<evidence type="ECO:0000256" key="11">
    <source>
        <dbReference type="ARBA" id="ARBA00023136"/>
    </source>
</evidence>
<evidence type="ECO:0000256" key="2">
    <source>
        <dbReference type="ARBA" id="ARBA00012513"/>
    </source>
</evidence>
<comment type="caution">
    <text evidence="16">The sequence shown here is derived from an EMBL/GenBank/DDBJ whole genome shotgun (WGS) entry which is preliminary data.</text>
</comment>
<protein>
    <recommendedName>
        <fullName evidence="2">non-specific serine/threonine protein kinase</fullName>
        <ecNumber evidence="2">2.7.11.1</ecNumber>
    </recommendedName>
</protein>
<dbReference type="Gene3D" id="3.30.200.20">
    <property type="entry name" value="Phosphorylase Kinase, domain 1"/>
    <property type="match status" value="1"/>
</dbReference>
<evidence type="ECO:0000256" key="9">
    <source>
        <dbReference type="ARBA" id="ARBA00022840"/>
    </source>
</evidence>
<dbReference type="PANTHER" id="PTHR27009">
    <property type="entry name" value="RUST RESISTANCE KINASE LR10-RELATED"/>
    <property type="match status" value="1"/>
</dbReference>
<reference evidence="16 17" key="1">
    <citation type="journal article" date="2020" name="IScience">
        <title>Genome Sequencing of the Endangered Kingdonia uniflora (Circaeasteraceae, Ranunculales) Reveals Potential Mechanisms of Evolutionary Specialization.</title>
        <authorList>
            <person name="Sun Y."/>
            <person name="Deng T."/>
            <person name="Zhang A."/>
            <person name="Moore M.J."/>
            <person name="Landis J.B."/>
            <person name="Lin N."/>
            <person name="Zhang H."/>
            <person name="Zhang X."/>
            <person name="Huang J."/>
            <person name="Zhang X."/>
            <person name="Sun H."/>
            <person name="Wang H."/>
        </authorList>
    </citation>
    <scope>NUCLEOTIDE SEQUENCE [LARGE SCALE GENOMIC DNA]</scope>
    <source>
        <strain evidence="16">TB1705</strain>
        <tissue evidence="16">Leaf</tissue>
    </source>
</reference>
<dbReference type="Pfam" id="PF00069">
    <property type="entry name" value="Pkinase"/>
    <property type="match status" value="1"/>
</dbReference>
<keyword evidence="7" id="KW-0547">Nucleotide-binding</keyword>
<keyword evidence="3" id="KW-0723">Serine/threonine-protein kinase</keyword>
<dbReference type="GO" id="GO:0004674">
    <property type="term" value="F:protein serine/threonine kinase activity"/>
    <property type="evidence" value="ECO:0007669"/>
    <property type="project" value="UniProtKB-KW"/>
</dbReference>
<dbReference type="EC" id="2.7.11.1" evidence="2"/>
<keyword evidence="12" id="KW-0325">Glycoprotein</keyword>
<dbReference type="AlphaFoldDB" id="A0A7J7LY62"/>
<evidence type="ECO:0000313" key="16">
    <source>
        <dbReference type="EMBL" id="KAF6147537.1"/>
    </source>
</evidence>
<accession>A0A7J7LY62</accession>
<dbReference type="OrthoDB" id="4062651at2759"/>
<keyword evidence="9" id="KW-0067">ATP-binding</keyword>
<evidence type="ECO:0000313" key="17">
    <source>
        <dbReference type="Proteomes" id="UP000541444"/>
    </source>
</evidence>
<evidence type="ECO:0000256" key="13">
    <source>
        <dbReference type="ARBA" id="ARBA00047899"/>
    </source>
</evidence>
<dbReference type="SUPFAM" id="SSF56112">
    <property type="entry name" value="Protein kinase-like (PK-like)"/>
    <property type="match status" value="1"/>
</dbReference>
<evidence type="ECO:0000256" key="6">
    <source>
        <dbReference type="ARBA" id="ARBA00022729"/>
    </source>
</evidence>
<evidence type="ECO:0000256" key="12">
    <source>
        <dbReference type="ARBA" id="ARBA00023180"/>
    </source>
</evidence>
<keyword evidence="17" id="KW-1185">Reference proteome</keyword>
<keyword evidence="11" id="KW-0472">Membrane</keyword>
<feature type="domain" description="Protein kinase" evidence="15">
    <location>
        <begin position="1"/>
        <end position="139"/>
    </location>
</feature>
<sequence length="139" mass="15847">MAEVITIGRTYHKNLVELCGFCFDANLKALEYEFMKNGSLESRLFDKNISIEWEKLQEIMIAAAKGLEYLHHSCEDMIIYYDIKPGNILLDSNFSSKVVDFGLAKLCDRERTHVTMSGGRGTPGYAAPELWIPFPITYK</sequence>
<keyword evidence="6" id="KW-0732">Signal</keyword>
<keyword evidence="5" id="KW-0812">Transmembrane</keyword>
<dbReference type="PROSITE" id="PS00108">
    <property type="entry name" value="PROTEIN_KINASE_ST"/>
    <property type="match status" value="1"/>
</dbReference>
<dbReference type="InterPro" id="IPR045874">
    <property type="entry name" value="LRK10/LRL21-25-like"/>
</dbReference>
<evidence type="ECO:0000256" key="8">
    <source>
        <dbReference type="ARBA" id="ARBA00022777"/>
    </source>
</evidence>